<feature type="region of interest" description="Disordered" evidence="1">
    <location>
        <begin position="1"/>
        <end position="29"/>
    </location>
</feature>
<proteinExistence type="predicted"/>
<evidence type="ECO:0000313" key="5">
    <source>
        <dbReference type="Proteomes" id="UP000577697"/>
    </source>
</evidence>
<dbReference type="RefSeq" id="WP_067959031.1">
    <property type="nucleotide sequence ID" value="NZ_CP015005.1"/>
</dbReference>
<dbReference type="Proteomes" id="UP000075755">
    <property type="component" value="Chromosome"/>
</dbReference>
<dbReference type="AlphaFoldDB" id="A0AAC8YPE2"/>
<organism evidence="2 4">
    <name type="scientific">Aminobacter aminovorans</name>
    <name type="common">Chelatobacter heintzii</name>
    <dbReference type="NCBI Taxonomy" id="83263"/>
    <lineage>
        <taxon>Bacteria</taxon>
        <taxon>Pseudomonadati</taxon>
        <taxon>Pseudomonadota</taxon>
        <taxon>Alphaproteobacteria</taxon>
        <taxon>Hyphomicrobiales</taxon>
        <taxon>Phyllobacteriaceae</taxon>
        <taxon>Aminobacter</taxon>
    </lineage>
</organism>
<protein>
    <submittedName>
        <fullName evidence="2">Uncharacterized protein</fullName>
    </submittedName>
</protein>
<keyword evidence="5" id="KW-1185">Reference proteome</keyword>
<name>A0AAC8YPE2_AMIAI</name>
<gene>
    <name evidence="2" type="ORF">AA2016_2268</name>
    <name evidence="3" type="ORF">FHS67_002140</name>
</gene>
<reference evidence="3 5" key="2">
    <citation type="submission" date="2020-08" db="EMBL/GenBank/DDBJ databases">
        <title>Genomic Encyclopedia of Type Strains, Phase IV (KMG-IV): sequencing the most valuable type-strain genomes for metagenomic binning, comparative biology and taxonomic classification.</title>
        <authorList>
            <person name="Goeker M."/>
        </authorList>
    </citation>
    <scope>NUCLEOTIDE SEQUENCE [LARGE SCALE GENOMIC DNA]</scope>
    <source>
        <strain evidence="3 5">DSM 10368</strain>
    </source>
</reference>
<dbReference type="EMBL" id="CP015005">
    <property type="protein sequence ID" value="AMS41196.1"/>
    <property type="molecule type" value="Genomic_DNA"/>
</dbReference>
<evidence type="ECO:0000313" key="2">
    <source>
        <dbReference type="EMBL" id="AMS41196.1"/>
    </source>
</evidence>
<feature type="compositionally biased region" description="Basic and acidic residues" evidence="1">
    <location>
        <begin position="12"/>
        <end position="25"/>
    </location>
</feature>
<accession>A0AAC8YPE2</accession>
<evidence type="ECO:0000313" key="4">
    <source>
        <dbReference type="Proteomes" id="UP000075755"/>
    </source>
</evidence>
<dbReference type="KEGG" id="aak:AA2016_2268"/>
<dbReference type="EMBL" id="JACICB010000007">
    <property type="protein sequence ID" value="MBB3705821.1"/>
    <property type="molecule type" value="Genomic_DNA"/>
</dbReference>
<evidence type="ECO:0000313" key="3">
    <source>
        <dbReference type="EMBL" id="MBB3705821.1"/>
    </source>
</evidence>
<reference evidence="2 4" key="1">
    <citation type="submission" date="2016-03" db="EMBL/GenBank/DDBJ databases">
        <title>Complete genome of Aminobacter aminovorans KCTC 2477.</title>
        <authorList>
            <person name="Kim K.M."/>
        </authorList>
    </citation>
    <scope>NUCLEOTIDE SEQUENCE [LARGE SCALE GENOMIC DNA]</scope>
    <source>
        <strain evidence="2 4">KCTC 2477</strain>
    </source>
</reference>
<dbReference type="Proteomes" id="UP000577697">
    <property type="component" value="Unassembled WGS sequence"/>
</dbReference>
<evidence type="ECO:0000256" key="1">
    <source>
        <dbReference type="SAM" id="MobiDB-lite"/>
    </source>
</evidence>
<sequence>MIGSDFSGKRSRFSESRSEHGDAGERSMSSVVRTQLLTRDVAKILAPHQGWKKQVSAVHNALTNKKFEQRIEDLTWNRVRSWFFGEARRVDYEEVIALQELKAVEEAKRARRELGETIDRLEALLTAPAAGLGGEEVRELGRLAGALDRAGIKAAGDGDAR</sequence>